<reference evidence="1" key="1">
    <citation type="submission" date="2023-03" db="EMBL/GenBank/DDBJ databases">
        <title>Massive genome expansion in bonnet fungi (Mycena s.s.) driven by repeated elements and novel gene families across ecological guilds.</title>
        <authorList>
            <consortium name="Lawrence Berkeley National Laboratory"/>
            <person name="Harder C.B."/>
            <person name="Miyauchi S."/>
            <person name="Viragh M."/>
            <person name="Kuo A."/>
            <person name="Thoen E."/>
            <person name="Andreopoulos B."/>
            <person name="Lu D."/>
            <person name="Skrede I."/>
            <person name="Drula E."/>
            <person name="Henrissat B."/>
            <person name="Morin E."/>
            <person name="Kohler A."/>
            <person name="Barry K."/>
            <person name="LaButti K."/>
            <person name="Morin E."/>
            <person name="Salamov A."/>
            <person name="Lipzen A."/>
            <person name="Mereny Z."/>
            <person name="Hegedus B."/>
            <person name="Baldrian P."/>
            <person name="Stursova M."/>
            <person name="Weitz H."/>
            <person name="Taylor A."/>
            <person name="Grigoriev I.V."/>
            <person name="Nagy L.G."/>
            <person name="Martin F."/>
            <person name="Kauserud H."/>
        </authorList>
    </citation>
    <scope>NUCLEOTIDE SEQUENCE</scope>
    <source>
        <strain evidence="1">CBHHK002</strain>
    </source>
</reference>
<dbReference type="AlphaFoldDB" id="A0AAD7EAS4"/>
<gene>
    <name evidence="1" type="ORF">DFH08DRAFT_975809</name>
</gene>
<accession>A0AAD7EAS4</accession>
<sequence>MITIIQKCNPAILHNFKCSERFVRSFLKNNAGELCEHTFFRLDHVIESEHIPASLIINYDQTGNYVLPNGSQTFEQRGAKQVSVVAKDEKRAYTLGIATSLIGRLLVIEQVWSGKTKASLPKESADGYKEAKAHGFRFSFAASDKKTSHFSTQSTMKDWITFVLVLYIEMIIETDPDLDEDQKAILYIYIYPVHTSQEFREFVFEIKNIILIFVTGNCTGIFQPQDSMLEYLVCCYQEQIAAGITPEKVVFSSSYPVLQDASVRAGVDLYDWLLSGAGEAIIKQDDSDVLLGKIVRDALRAGLDGPSTSLPVSAAAQDIEGTDMCATSDEEDIWVFDDQGWKWVDVGAPVDNDGEDGTESSQNA</sequence>
<dbReference type="EMBL" id="JARIHO010000091">
    <property type="protein sequence ID" value="KAJ7306766.1"/>
    <property type="molecule type" value="Genomic_DNA"/>
</dbReference>
<evidence type="ECO:0000313" key="1">
    <source>
        <dbReference type="EMBL" id="KAJ7306766.1"/>
    </source>
</evidence>
<proteinExistence type="predicted"/>
<comment type="caution">
    <text evidence="1">The sequence shown here is derived from an EMBL/GenBank/DDBJ whole genome shotgun (WGS) entry which is preliminary data.</text>
</comment>
<dbReference type="Proteomes" id="UP001218218">
    <property type="component" value="Unassembled WGS sequence"/>
</dbReference>
<evidence type="ECO:0000313" key="2">
    <source>
        <dbReference type="Proteomes" id="UP001218218"/>
    </source>
</evidence>
<organism evidence="1 2">
    <name type="scientific">Mycena albidolilacea</name>
    <dbReference type="NCBI Taxonomy" id="1033008"/>
    <lineage>
        <taxon>Eukaryota</taxon>
        <taxon>Fungi</taxon>
        <taxon>Dikarya</taxon>
        <taxon>Basidiomycota</taxon>
        <taxon>Agaricomycotina</taxon>
        <taxon>Agaricomycetes</taxon>
        <taxon>Agaricomycetidae</taxon>
        <taxon>Agaricales</taxon>
        <taxon>Marasmiineae</taxon>
        <taxon>Mycenaceae</taxon>
        <taxon>Mycena</taxon>
    </lineage>
</organism>
<protein>
    <submittedName>
        <fullName evidence="1">Uncharacterized protein</fullName>
    </submittedName>
</protein>
<name>A0AAD7EAS4_9AGAR</name>
<keyword evidence="2" id="KW-1185">Reference proteome</keyword>